<keyword evidence="1 5" id="KW-0413">Isomerase</keyword>
<evidence type="ECO:0000259" key="3">
    <source>
        <dbReference type="Pfam" id="PF02952"/>
    </source>
</evidence>
<dbReference type="CDD" id="cd00578">
    <property type="entry name" value="L-fuc_L-ara-isomerases"/>
    <property type="match status" value="1"/>
</dbReference>
<dbReference type="EMBL" id="BAAACG010000010">
    <property type="protein sequence ID" value="GAA0742576.1"/>
    <property type="molecule type" value="Genomic_DNA"/>
</dbReference>
<comment type="caution">
    <text evidence="5">The sequence shown here is derived from an EMBL/GenBank/DDBJ whole genome shotgun (WGS) entry which is preliminary data.</text>
</comment>
<dbReference type="PANTHER" id="PTHR36120:SF1">
    <property type="entry name" value="L-FUCOSE ISOMERASE C-TERMINAL DOMAIN-CONTAINING PROTEIN"/>
    <property type="match status" value="1"/>
</dbReference>
<dbReference type="RefSeq" id="WP_343762011.1">
    <property type="nucleotide sequence ID" value="NZ_BAAACG010000010.1"/>
</dbReference>
<dbReference type="InterPro" id="IPR009015">
    <property type="entry name" value="Fucose_isomerase_N/cen_sf"/>
</dbReference>
<dbReference type="Pfam" id="PF02952">
    <property type="entry name" value="Fucose_iso_C"/>
    <property type="match status" value="1"/>
</dbReference>
<organism evidence="5 6">
    <name type="scientific">Clostridium oceanicum</name>
    <dbReference type="NCBI Taxonomy" id="1543"/>
    <lineage>
        <taxon>Bacteria</taxon>
        <taxon>Bacillati</taxon>
        <taxon>Bacillota</taxon>
        <taxon>Clostridia</taxon>
        <taxon>Eubacteriales</taxon>
        <taxon>Clostridiaceae</taxon>
        <taxon>Clostridium</taxon>
    </lineage>
</organism>
<dbReference type="GO" id="GO:0016853">
    <property type="term" value="F:isomerase activity"/>
    <property type="evidence" value="ECO:0007669"/>
    <property type="project" value="UniProtKB-KW"/>
</dbReference>
<dbReference type="Proteomes" id="UP001501510">
    <property type="component" value="Unassembled WGS sequence"/>
</dbReference>
<accession>A0ABN1JM09</accession>
<dbReference type="PANTHER" id="PTHR36120">
    <property type="entry name" value="FUCOSE ISOMERASE"/>
    <property type="match status" value="1"/>
</dbReference>
<evidence type="ECO:0000259" key="4">
    <source>
        <dbReference type="Pfam" id="PF24856"/>
    </source>
</evidence>
<name>A0ABN1JM09_9CLOT</name>
<keyword evidence="2" id="KW-0119">Carbohydrate metabolism</keyword>
<gene>
    <name evidence="5" type="ORF">GCM10008906_25280</name>
</gene>
<dbReference type="InterPro" id="IPR055390">
    <property type="entry name" value="AraA_central"/>
</dbReference>
<sequence>MKLNVGLISVGYPNFRVDIAKENLDETVNILKELDLNLIYSNEVSTNIEDTDNFIKEMKLEDIDLIIIQNGTFADGNHIIKITEKFKNIPILLWGFPEPKAGEYNYIAINSMTGFNMYTSFLYKLKIPFNYVFGRPSDEKVINKVKNNIKALQVKKKLENSKFCIIGGRAPGFYLSSVDEMRYRKEVGPEIIYYSIASLLKDASNLDKERVENEINVYKSQFKIKTTNEAIEKSARVYLVIKDFMKENNVDAFTIKCWPEMQEIYNFAPCVVLSRLNSEGVMVACEGDVPGLTTMYIENLLTEKSIFFADLVNINENGTAKLWHCGCAPYKLACKNKEVSLTEHPTIKNGIGMSTEFEMTKGRVSMCKLKEDKDKYKFFVASGESVTEDRKVTGNQMDIKFDSSNEDLLNCIVKNGIEHHYAIVQEDIKDKLEILCKWMNIDIVEPS</sequence>
<dbReference type="Pfam" id="PF24856">
    <property type="entry name" value="AraA_central"/>
    <property type="match status" value="1"/>
</dbReference>
<keyword evidence="6" id="KW-1185">Reference proteome</keyword>
<evidence type="ECO:0000313" key="6">
    <source>
        <dbReference type="Proteomes" id="UP001501510"/>
    </source>
</evidence>
<evidence type="ECO:0000256" key="1">
    <source>
        <dbReference type="ARBA" id="ARBA00023235"/>
    </source>
</evidence>
<dbReference type="SUPFAM" id="SSF50443">
    <property type="entry name" value="FucI/AraA C-terminal domain-like"/>
    <property type="match status" value="1"/>
</dbReference>
<dbReference type="SUPFAM" id="SSF53743">
    <property type="entry name" value="FucI/AraA N-terminal and middle domains"/>
    <property type="match status" value="1"/>
</dbReference>
<reference evidence="5 6" key="1">
    <citation type="journal article" date="2019" name="Int. J. Syst. Evol. Microbiol.">
        <title>The Global Catalogue of Microorganisms (GCM) 10K type strain sequencing project: providing services to taxonomists for standard genome sequencing and annotation.</title>
        <authorList>
            <consortium name="The Broad Institute Genomics Platform"/>
            <consortium name="The Broad Institute Genome Sequencing Center for Infectious Disease"/>
            <person name="Wu L."/>
            <person name="Ma J."/>
        </authorList>
    </citation>
    <scope>NUCLEOTIDE SEQUENCE [LARGE SCALE GENOMIC DNA]</scope>
    <source>
        <strain evidence="5 6">JCM 1407</strain>
    </source>
</reference>
<feature type="domain" description="L-fucose isomerase C-terminal" evidence="3">
    <location>
        <begin position="324"/>
        <end position="444"/>
    </location>
</feature>
<dbReference type="InterPro" id="IPR004216">
    <property type="entry name" value="Fuc/Ara_isomerase_C"/>
</dbReference>
<proteinExistence type="predicted"/>
<evidence type="ECO:0000313" key="5">
    <source>
        <dbReference type="EMBL" id="GAA0742576.1"/>
    </source>
</evidence>
<protein>
    <submittedName>
        <fullName evidence="5">L-fucose/L-arabinose isomerase family protein</fullName>
    </submittedName>
</protein>
<evidence type="ECO:0000256" key="2">
    <source>
        <dbReference type="ARBA" id="ARBA00023277"/>
    </source>
</evidence>
<feature type="domain" description="L-arabinose isomerase central" evidence="4">
    <location>
        <begin position="184"/>
        <end position="288"/>
    </location>
</feature>
<dbReference type="InterPro" id="IPR015888">
    <property type="entry name" value="Fuc_isomerase_C"/>
</dbReference>